<accession>A0A1M6KAM6</accession>
<dbReference type="Pfam" id="PF12791">
    <property type="entry name" value="RsgI_N"/>
    <property type="match status" value="1"/>
</dbReference>
<evidence type="ECO:0000313" key="4">
    <source>
        <dbReference type="Proteomes" id="UP000184016"/>
    </source>
</evidence>
<evidence type="ECO:0000313" key="3">
    <source>
        <dbReference type="EMBL" id="SHJ55988.1"/>
    </source>
</evidence>
<dbReference type="RefSeq" id="WP_072872685.1">
    <property type="nucleotide sequence ID" value="NZ_FRAF01000001.1"/>
</dbReference>
<evidence type="ECO:0000259" key="2">
    <source>
        <dbReference type="PROSITE" id="PS51849"/>
    </source>
</evidence>
<organism evidence="3 4">
    <name type="scientific">Alicyclobacillus tolerans</name>
    <dbReference type="NCBI Taxonomy" id="90970"/>
    <lineage>
        <taxon>Bacteria</taxon>
        <taxon>Bacillati</taxon>
        <taxon>Bacillota</taxon>
        <taxon>Bacilli</taxon>
        <taxon>Bacillales</taxon>
        <taxon>Alicyclobacillaceae</taxon>
        <taxon>Alicyclobacillus</taxon>
    </lineage>
</organism>
<reference evidence="4" key="1">
    <citation type="submission" date="2016-11" db="EMBL/GenBank/DDBJ databases">
        <authorList>
            <person name="Varghese N."/>
            <person name="Submissions S."/>
        </authorList>
    </citation>
    <scope>NUCLEOTIDE SEQUENCE [LARGE SCALE GENOMIC DNA]</scope>
    <source>
        <strain evidence="4">USBA-503</strain>
    </source>
</reference>
<keyword evidence="1" id="KW-1133">Transmembrane helix</keyword>
<keyword evidence="4" id="KW-1185">Reference proteome</keyword>
<dbReference type="PROSITE" id="PS51849">
    <property type="entry name" value="RSGI_N"/>
    <property type="match status" value="1"/>
</dbReference>
<gene>
    <name evidence="3" type="ORF">SAMN05443507_101195</name>
</gene>
<dbReference type="AlphaFoldDB" id="A0A1M6KAM6"/>
<feature type="transmembrane region" description="Helical" evidence="1">
    <location>
        <begin position="71"/>
        <end position="91"/>
    </location>
</feature>
<dbReference type="Proteomes" id="UP000184016">
    <property type="component" value="Unassembled WGS sequence"/>
</dbReference>
<dbReference type="STRING" id="1830138.SAMN05443507_101195"/>
<keyword evidence="1" id="KW-0812">Transmembrane</keyword>
<keyword evidence="1" id="KW-0472">Membrane</keyword>
<name>A0A1M6KAM6_9BACL</name>
<feature type="domain" description="RsgI N-terminal anti-sigma" evidence="2">
    <location>
        <begin position="6"/>
        <end position="53"/>
    </location>
</feature>
<sequence>MKVEKVRGVVLKKRRRSALVLTQNGQFARVSLQKEMRLGQEVYAELLPRFPLLQIWSEWFTGTRSLYPKKVLLIGLAALLVLGVGVGRVVYRLSPYAQAEAYVALGAAPNLILTVDNTGHVRSWQVVGNTTYPWLSKIQLNGRSIDTVLPEIMQYAVVSAPNTPYRQCDVMVVTTAPVGKNHNIHYITERTMHDLQKETKIDGKPLLIMNLPMTTSSWQQAIQAQVSPVQLAVVMALTEIRQKQPNIPGSLDLLAKMSSHSSGVDVKVTQALLHPSPQILQAAIKKLEKGYSVKKMLPMPIHVPALNPEDQPRPPHSLPLNANPRQQSNNIHPEIAGLHHAQQHLVPSLPKKNDSHQHRPAILPSAKGLPAMHIPSQINKIPKKVIQLPAHALHALHQLPRWIHHSLRIPQGQIQKIVAPIQKWLP</sequence>
<protein>
    <submittedName>
        <fullName evidence="3">Anti-sigma factor N-terminus</fullName>
    </submittedName>
</protein>
<dbReference type="InterPro" id="IPR024449">
    <property type="entry name" value="Anti-sigma_RsgI_N"/>
</dbReference>
<proteinExistence type="predicted"/>
<evidence type="ECO:0000256" key="1">
    <source>
        <dbReference type="SAM" id="Phobius"/>
    </source>
</evidence>
<dbReference type="EMBL" id="FRAF01000001">
    <property type="protein sequence ID" value="SHJ55988.1"/>
    <property type="molecule type" value="Genomic_DNA"/>
</dbReference>